<name>A0A075ATI2_ROZAC</name>
<dbReference type="EMBL" id="KE561047">
    <property type="protein sequence ID" value="EPZ33558.1"/>
    <property type="molecule type" value="Genomic_DNA"/>
</dbReference>
<accession>A0A075ATI2</accession>
<dbReference type="Proteomes" id="UP000030755">
    <property type="component" value="Unassembled WGS sequence"/>
</dbReference>
<evidence type="ECO:0000313" key="1">
    <source>
        <dbReference type="EMBL" id="EPZ33558.1"/>
    </source>
</evidence>
<protein>
    <submittedName>
        <fullName evidence="1">Uncharacterized protein</fullName>
    </submittedName>
</protein>
<dbReference type="AlphaFoldDB" id="A0A075ATI2"/>
<dbReference type="HOGENOM" id="CLU_2039390_0_0_1"/>
<proteinExistence type="predicted"/>
<gene>
    <name evidence="1" type="ORF">O9G_000333</name>
</gene>
<keyword evidence="2" id="KW-1185">Reference proteome</keyword>
<organism evidence="1 2">
    <name type="scientific">Rozella allomycis (strain CSF55)</name>
    <dbReference type="NCBI Taxonomy" id="988480"/>
    <lineage>
        <taxon>Eukaryota</taxon>
        <taxon>Fungi</taxon>
        <taxon>Fungi incertae sedis</taxon>
        <taxon>Cryptomycota</taxon>
        <taxon>Cryptomycota incertae sedis</taxon>
        <taxon>Rozella</taxon>
    </lineage>
</organism>
<reference evidence="1 2" key="1">
    <citation type="journal article" date="2013" name="Curr. Biol.">
        <title>Shared signatures of parasitism and phylogenomics unite Cryptomycota and microsporidia.</title>
        <authorList>
            <person name="James T.Y."/>
            <person name="Pelin A."/>
            <person name="Bonen L."/>
            <person name="Ahrendt S."/>
            <person name="Sain D."/>
            <person name="Corradi N."/>
            <person name="Stajich J.E."/>
        </authorList>
    </citation>
    <scope>NUCLEOTIDE SEQUENCE [LARGE SCALE GENOMIC DNA]</scope>
    <source>
        <strain evidence="1 2">CSF55</strain>
    </source>
</reference>
<evidence type="ECO:0000313" key="2">
    <source>
        <dbReference type="Proteomes" id="UP000030755"/>
    </source>
</evidence>
<sequence>MAGRSKIEYAGAELSGSLSGIHAAWTLGSVYDLFKYWVSTVGKGLGVAMEMNESYVKEILSKATRVPLDLSILEYEQISPTDPADLWREKIEPQFIITKNAQNHGATVPLLVAQRCGMSRK</sequence>